<evidence type="ECO:0000256" key="1">
    <source>
        <dbReference type="SAM" id="MobiDB-lite"/>
    </source>
</evidence>
<sequence length="70" mass="7504">MSGKPGDAAPKYDGEPQQPTKSVTDGVERSREPEKGEVQSAAMEKSLSGYDGLQLMSVEQVLAWSGRHIA</sequence>
<proteinExistence type="predicted"/>
<dbReference type="Proteomes" id="UP001316803">
    <property type="component" value="Unassembled WGS sequence"/>
</dbReference>
<dbReference type="AlphaFoldDB" id="A0AAN8EY39"/>
<protein>
    <submittedName>
        <fullName evidence="2">Uncharacterized protein</fullName>
    </submittedName>
</protein>
<gene>
    <name evidence="2" type="ORF">OHC33_010799</name>
</gene>
<feature type="compositionally biased region" description="Basic and acidic residues" evidence="1">
    <location>
        <begin position="26"/>
        <end position="37"/>
    </location>
</feature>
<name>A0AAN8EY39_9EURO</name>
<evidence type="ECO:0000313" key="3">
    <source>
        <dbReference type="Proteomes" id="UP001316803"/>
    </source>
</evidence>
<keyword evidence="3" id="KW-1185">Reference proteome</keyword>
<comment type="caution">
    <text evidence="2">The sequence shown here is derived from an EMBL/GenBank/DDBJ whole genome shotgun (WGS) entry which is preliminary data.</text>
</comment>
<feature type="region of interest" description="Disordered" evidence="1">
    <location>
        <begin position="1"/>
        <end position="43"/>
    </location>
</feature>
<dbReference type="EMBL" id="JAKLMC020000052">
    <property type="protein sequence ID" value="KAK5948146.1"/>
    <property type="molecule type" value="Genomic_DNA"/>
</dbReference>
<organism evidence="2 3">
    <name type="scientific">Knufia fluminis</name>
    <dbReference type="NCBI Taxonomy" id="191047"/>
    <lineage>
        <taxon>Eukaryota</taxon>
        <taxon>Fungi</taxon>
        <taxon>Dikarya</taxon>
        <taxon>Ascomycota</taxon>
        <taxon>Pezizomycotina</taxon>
        <taxon>Eurotiomycetes</taxon>
        <taxon>Chaetothyriomycetidae</taxon>
        <taxon>Chaetothyriales</taxon>
        <taxon>Trichomeriaceae</taxon>
        <taxon>Knufia</taxon>
    </lineage>
</organism>
<evidence type="ECO:0000313" key="2">
    <source>
        <dbReference type="EMBL" id="KAK5948146.1"/>
    </source>
</evidence>
<accession>A0AAN8EY39</accession>
<reference evidence="2 3" key="1">
    <citation type="submission" date="2022-12" db="EMBL/GenBank/DDBJ databases">
        <title>Genomic features and morphological characterization of a novel Knufia sp. strain isolated from spacecraft assembly facility.</title>
        <authorList>
            <person name="Teixeira M."/>
            <person name="Chander A.M."/>
            <person name="Stajich J.E."/>
            <person name="Venkateswaran K."/>
        </authorList>
    </citation>
    <scope>NUCLEOTIDE SEQUENCE [LARGE SCALE GENOMIC DNA]</scope>
    <source>
        <strain evidence="2 3">FJI-L2-BK-P2</strain>
    </source>
</reference>